<dbReference type="Proteomes" id="UP000241444">
    <property type="component" value="Unassembled WGS sequence"/>
</dbReference>
<feature type="transmembrane region" description="Helical" evidence="5">
    <location>
        <begin position="110"/>
        <end position="130"/>
    </location>
</feature>
<comment type="subcellular location">
    <subcellularLocation>
        <location evidence="1">Membrane</location>
        <topology evidence="1">Multi-pass membrane protein</topology>
    </subcellularLocation>
</comment>
<dbReference type="PANTHER" id="PTHR43066">
    <property type="entry name" value="RHOMBOID-RELATED PROTEIN"/>
    <property type="match status" value="1"/>
</dbReference>
<name>A0A2P7BRU9_9HYPH</name>
<feature type="transmembrane region" description="Helical" evidence="5">
    <location>
        <begin position="196"/>
        <end position="215"/>
    </location>
</feature>
<keyword evidence="8" id="KW-1185">Reference proteome</keyword>
<dbReference type="AlphaFoldDB" id="A0A2P7BRU9"/>
<dbReference type="OrthoDB" id="9813074at2"/>
<comment type="caution">
    <text evidence="7">The sequence shown here is derived from an EMBL/GenBank/DDBJ whole genome shotgun (WGS) entry which is preliminary data.</text>
</comment>
<evidence type="ECO:0000256" key="2">
    <source>
        <dbReference type="ARBA" id="ARBA00022692"/>
    </source>
</evidence>
<feature type="transmembrane region" description="Helical" evidence="5">
    <location>
        <begin position="136"/>
        <end position="153"/>
    </location>
</feature>
<organism evidence="7 8">
    <name type="scientific">Phyllobacterium brassicacearum</name>
    <dbReference type="NCBI Taxonomy" id="314235"/>
    <lineage>
        <taxon>Bacteria</taxon>
        <taxon>Pseudomonadati</taxon>
        <taxon>Pseudomonadota</taxon>
        <taxon>Alphaproteobacteria</taxon>
        <taxon>Hyphomicrobiales</taxon>
        <taxon>Phyllobacteriaceae</taxon>
        <taxon>Phyllobacterium</taxon>
    </lineage>
</organism>
<evidence type="ECO:0000313" key="8">
    <source>
        <dbReference type="Proteomes" id="UP000241444"/>
    </source>
</evidence>
<reference evidence="8" key="1">
    <citation type="submission" date="2017-11" db="EMBL/GenBank/DDBJ databases">
        <authorList>
            <person name="Kuznetsova I."/>
            <person name="Sazanova A."/>
            <person name="Chirak E."/>
            <person name="Safronova V."/>
            <person name="Willems A."/>
        </authorList>
    </citation>
    <scope>NUCLEOTIDE SEQUENCE [LARGE SCALE GENOMIC DNA]</scope>
    <source>
        <strain evidence="8">STM 196</strain>
    </source>
</reference>
<keyword evidence="2 5" id="KW-0812">Transmembrane</keyword>
<dbReference type="InterPro" id="IPR022764">
    <property type="entry name" value="Peptidase_S54_rhomboid_dom"/>
</dbReference>
<keyword evidence="3 5" id="KW-1133">Transmembrane helix</keyword>
<dbReference type="SUPFAM" id="SSF144091">
    <property type="entry name" value="Rhomboid-like"/>
    <property type="match status" value="1"/>
</dbReference>
<gene>
    <name evidence="7" type="ORF">CU102_10385</name>
</gene>
<proteinExistence type="predicted"/>
<dbReference type="InterPro" id="IPR035952">
    <property type="entry name" value="Rhomboid-like_sf"/>
</dbReference>
<evidence type="ECO:0000256" key="4">
    <source>
        <dbReference type="ARBA" id="ARBA00023136"/>
    </source>
</evidence>
<dbReference type="Gene3D" id="1.20.1540.10">
    <property type="entry name" value="Rhomboid-like"/>
    <property type="match status" value="1"/>
</dbReference>
<accession>A0A2P7BRU9</accession>
<keyword evidence="4 5" id="KW-0472">Membrane</keyword>
<evidence type="ECO:0000256" key="3">
    <source>
        <dbReference type="ARBA" id="ARBA00022989"/>
    </source>
</evidence>
<dbReference type="Pfam" id="PF01694">
    <property type="entry name" value="Rhomboid"/>
    <property type="match status" value="1"/>
</dbReference>
<evidence type="ECO:0000259" key="6">
    <source>
        <dbReference type="Pfam" id="PF01694"/>
    </source>
</evidence>
<keyword evidence="7" id="KW-0378">Hydrolase</keyword>
<feature type="transmembrane region" description="Helical" evidence="5">
    <location>
        <begin position="18"/>
        <end position="37"/>
    </location>
</feature>
<keyword evidence="7" id="KW-0645">Protease</keyword>
<sequence length="247" mass="27342">MFIPLYDANRLKHVRLQYVTLSLIVLNAVIFGLVALFDYGGQAASVAFGYIPAVAHELVVRPPQYDYIPEGYTYITYTFLHGDIYHLGGNMLFLWVFGDNVEDAMGHRKFLIFYFLCGAAGAFLHGLVFADSQGPLIGASGAIFGVVTAYLMLHPRVWVWVFAFGRIPLPLPAVYLLALWIAEQFLLVFVHGDERISWSAHIGGIIAGALLVGIFKRRSIPLFDRPVASPKAVVVDNQLGKDPSRGQ</sequence>
<protein>
    <submittedName>
        <fullName evidence="7">Rhomboid family intramembrane serine protease</fullName>
    </submittedName>
</protein>
<evidence type="ECO:0000313" key="7">
    <source>
        <dbReference type="EMBL" id="PSH69189.1"/>
    </source>
</evidence>
<feature type="transmembrane region" description="Helical" evidence="5">
    <location>
        <begin position="74"/>
        <end position="98"/>
    </location>
</feature>
<dbReference type="GO" id="GO:0016020">
    <property type="term" value="C:membrane"/>
    <property type="evidence" value="ECO:0007669"/>
    <property type="project" value="UniProtKB-SubCell"/>
</dbReference>
<dbReference type="GO" id="GO:0004252">
    <property type="term" value="F:serine-type endopeptidase activity"/>
    <property type="evidence" value="ECO:0007669"/>
    <property type="project" value="InterPro"/>
</dbReference>
<evidence type="ECO:0000256" key="5">
    <source>
        <dbReference type="SAM" id="Phobius"/>
    </source>
</evidence>
<dbReference type="RefSeq" id="WP_106711008.1">
    <property type="nucleotide sequence ID" value="NZ_PGGO01000006.1"/>
</dbReference>
<dbReference type="GO" id="GO:0006508">
    <property type="term" value="P:proteolysis"/>
    <property type="evidence" value="ECO:0007669"/>
    <property type="project" value="UniProtKB-KW"/>
</dbReference>
<evidence type="ECO:0000256" key="1">
    <source>
        <dbReference type="ARBA" id="ARBA00004141"/>
    </source>
</evidence>
<dbReference type="PANTHER" id="PTHR43066:SF11">
    <property type="entry name" value="PEPTIDASE S54 RHOMBOID DOMAIN-CONTAINING PROTEIN"/>
    <property type="match status" value="1"/>
</dbReference>
<dbReference type="EMBL" id="PGGO01000006">
    <property type="protein sequence ID" value="PSH69189.1"/>
    <property type="molecule type" value="Genomic_DNA"/>
</dbReference>
<feature type="domain" description="Peptidase S54 rhomboid" evidence="6">
    <location>
        <begin position="70"/>
        <end position="215"/>
    </location>
</feature>